<reference evidence="3" key="1">
    <citation type="submission" date="2014-03" db="EMBL/GenBank/DDBJ databases">
        <authorList>
            <person name="Aksoy S."/>
            <person name="Warren W."/>
            <person name="Wilson R.K."/>
        </authorList>
    </citation>
    <scope>NUCLEOTIDE SEQUENCE [LARGE SCALE GENOMIC DNA]</scope>
    <source>
        <strain evidence="3">IAEA</strain>
    </source>
</reference>
<dbReference type="EnsemblMetazoa" id="GPAI044619-RA">
    <property type="protein sequence ID" value="GPAI044619-PA"/>
    <property type="gene ID" value="GPAI044619"/>
</dbReference>
<dbReference type="Proteomes" id="UP000092445">
    <property type="component" value="Unassembled WGS sequence"/>
</dbReference>
<dbReference type="STRING" id="7398.A0A1B0AG36"/>
<organism evidence="2 3">
    <name type="scientific">Glossina pallidipes</name>
    <name type="common">Tsetse fly</name>
    <dbReference type="NCBI Taxonomy" id="7398"/>
    <lineage>
        <taxon>Eukaryota</taxon>
        <taxon>Metazoa</taxon>
        <taxon>Ecdysozoa</taxon>
        <taxon>Arthropoda</taxon>
        <taxon>Hexapoda</taxon>
        <taxon>Insecta</taxon>
        <taxon>Pterygota</taxon>
        <taxon>Neoptera</taxon>
        <taxon>Endopterygota</taxon>
        <taxon>Diptera</taxon>
        <taxon>Brachycera</taxon>
        <taxon>Muscomorpha</taxon>
        <taxon>Hippoboscoidea</taxon>
        <taxon>Glossinidae</taxon>
        <taxon>Glossina</taxon>
    </lineage>
</organism>
<keyword evidence="3" id="KW-1185">Reference proteome</keyword>
<dbReference type="InterPro" id="IPR002093">
    <property type="entry name" value="BRCA2_repeat"/>
</dbReference>
<dbReference type="VEuPathDB" id="VectorBase:GPAI044619"/>
<dbReference type="PROSITE" id="PS50138">
    <property type="entry name" value="BRCA2_REPEAT"/>
    <property type="match status" value="1"/>
</dbReference>
<reference evidence="2" key="2">
    <citation type="submission" date="2020-05" db="UniProtKB">
        <authorList>
            <consortium name="EnsemblMetazoa"/>
        </authorList>
    </citation>
    <scope>IDENTIFICATION</scope>
    <source>
        <strain evidence="2">IAEA</strain>
    </source>
</reference>
<evidence type="ECO:0000256" key="1">
    <source>
        <dbReference type="SAM" id="MobiDB-lite"/>
    </source>
</evidence>
<sequence length="302" mass="34265">MFEKDKQTVKHSIQANGVFIENAIEGMENKVAFKMHQNEVGKFNNPVCSIVSAGFQTANGKKEPTLEESQKSVENFAREFQGCLQQKDYETGMKDIKDRMEFKFRKMAKSSAQVDETPSFQTANGKNVLISEKGKKRVEALLNEFHQSESDGDIEDNLLSALTSRKEEGDYPSWSGKLSADEKKSNRKVENDEGGGECKYCLDPLTDIHCEKLRKAKLDEHRKTLEEQQKPFLEDAIKKLEFVLQEQLDLDIPVTVKHLFLNDFLQAQDRNSSHVSNYLKSFCPSKISADVTTVLKALGKGW</sequence>
<feature type="region of interest" description="Disordered" evidence="1">
    <location>
        <begin position="165"/>
        <end position="193"/>
    </location>
</feature>
<protein>
    <submittedName>
        <fullName evidence="2">Uncharacterized protein</fullName>
    </submittedName>
</protein>
<evidence type="ECO:0000313" key="3">
    <source>
        <dbReference type="Proteomes" id="UP000092445"/>
    </source>
</evidence>
<name>A0A1B0AG36_GLOPL</name>
<dbReference type="AlphaFoldDB" id="A0A1B0AG36"/>
<accession>A0A1B0AG36</accession>
<proteinExistence type="predicted"/>
<evidence type="ECO:0000313" key="2">
    <source>
        <dbReference type="EnsemblMetazoa" id="GPAI044619-PA"/>
    </source>
</evidence>
<feature type="compositionally biased region" description="Basic and acidic residues" evidence="1">
    <location>
        <begin position="179"/>
        <end position="191"/>
    </location>
</feature>